<dbReference type="RefSeq" id="WP_068850031.1">
    <property type="nucleotide sequence ID" value="NZ_LYDR01000137.1"/>
</dbReference>
<gene>
    <name evidence="1" type="ORF">A6X21_09180</name>
</gene>
<dbReference type="OrthoDB" id="207551at2"/>
<proteinExistence type="predicted"/>
<evidence type="ECO:0000313" key="1">
    <source>
        <dbReference type="EMBL" id="ODA29262.1"/>
    </source>
</evidence>
<name>A0A1C3E7P5_9PLAN</name>
<dbReference type="STRING" id="1841610.A6X21_09180"/>
<protein>
    <submittedName>
        <fullName evidence="1">Uncharacterized protein</fullName>
    </submittedName>
</protein>
<reference evidence="1 2" key="1">
    <citation type="submission" date="2016-05" db="EMBL/GenBank/DDBJ databases">
        <title>Genomic and physiological characterization of Planctopirus sp. isolated from fresh water lake.</title>
        <authorList>
            <person name="Subhash Y."/>
            <person name="Ramana C."/>
        </authorList>
    </citation>
    <scope>NUCLEOTIDE SEQUENCE [LARGE SCALE GENOMIC DNA]</scope>
    <source>
        <strain evidence="1 2">JC280</strain>
    </source>
</reference>
<dbReference type="AlphaFoldDB" id="A0A1C3E7P5"/>
<keyword evidence="2" id="KW-1185">Reference proteome</keyword>
<organism evidence="1 2">
    <name type="scientific">Planctopirus hydrillae</name>
    <dbReference type="NCBI Taxonomy" id="1841610"/>
    <lineage>
        <taxon>Bacteria</taxon>
        <taxon>Pseudomonadati</taxon>
        <taxon>Planctomycetota</taxon>
        <taxon>Planctomycetia</taxon>
        <taxon>Planctomycetales</taxon>
        <taxon>Planctomycetaceae</taxon>
        <taxon>Planctopirus</taxon>
    </lineage>
</organism>
<evidence type="ECO:0000313" key="2">
    <source>
        <dbReference type="Proteomes" id="UP000094828"/>
    </source>
</evidence>
<accession>A0A1C3E7P5</accession>
<sequence>MTVHLAAQSVPFGPFEELDLQELAIGNGKLNISYEHAARLTFTLVAPQQERPIEYHTYLKLWIEGATVRGAAQSIDNPLFEGFVESISPDASNQLSYECYDPSYRANKEVKLFNASYTPGNPEELLWPQPAIGAVPRLVYNCKNDADDDYAHSVGQDGTVGEILAGILEYSYHPLVWRNAAPGDGTLEGAVPPYVGSELAQYDFKPQEKLVFPSEPVRSCLDRVRRYEPRMRLLWEPGSRLWRFPKIDTAPVVTIRVNDPSVTHPVLSMQMQTTIENCHTAVRIYGPETNTTEIFTWRLPAEDEIDPPANTLVPLGDPTFLETWGNSSGFFTEQTWPRWQIVDPSKRRGAKLLNDWFTASVESYQQVAVRSPVLQCSWDRGTTWQTAYGVWFDFREGIATFNGTVPYFRRVNASGGSIVPGSTQTIFAPNAMRLVWAPYSPCLQVRVPEEGFEGTAYTVAGLARELEQYDESLATGREYGVPVTTSARIAQFVKYARAQLDEQKDIVWTGGVVLDGLDFSWASLSKRVSFTSGNGGGGTQTIGWEDINAILTDVEYDLTNDQTSLTFSGDWMEQLGEDSGQLRERLKIRALEQVALFAGQTLIFEIFRTYKGYKAQQLVGVTNNYRVAYVDPETGMEQ</sequence>
<dbReference type="EMBL" id="LYDR01000137">
    <property type="protein sequence ID" value="ODA29262.1"/>
    <property type="molecule type" value="Genomic_DNA"/>
</dbReference>
<comment type="caution">
    <text evidence="1">The sequence shown here is derived from an EMBL/GenBank/DDBJ whole genome shotgun (WGS) entry which is preliminary data.</text>
</comment>
<dbReference type="Proteomes" id="UP000094828">
    <property type="component" value="Unassembled WGS sequence"/>
</dbReference>